<keyword evidence="1" id="KW-0732">Signal</keyword>
<reference evidence="2" key="1">
    <citation type="submission" date="2021-01" db="EMBL/GenBank/DDBJ databases">
        <title>Whole genome shotgun sequence of Actinoplanes ferrugineus NBRC 15555.</title>
        <authorList>
            <person name="Komaki H."/>
            <person name="Tamura T."/>
        </authorList>
    </citation>
    <scope>NUCLEOTIDE SEQUENCE</scope>
    <source>
        <strain evidence="2">NBRC 15555</strain>
    </source>
</reference>
<sequence length="131" mass="13091">MSLTARTGAVVAVACLSVHAALLIVAGPAAAPMLALSIVCAVCARGRASRPEHAAMVALSGLMLAMHLGGHHHGGAALMRAGLALAGTQVVLGVLSLRSGGRSGLVDSGLRPVHDRHLDGTTYVPLPGRTP</sequence>
<organism evidence="2 3">
    <name type="scientific">Paractinoplanes ferrugineus</name>
    <dbReference type="NCBI Taxonomy" id="113564"/>
    <lineage>
        <taxon>Bacteria</taxon>
        <taxon>Bacillati</taxon>
        <taxon>Actinomycetota</taxon>
        <taxon>Actinomycetes</taxon>
        <taxon>Micromonosporales</taxon>
        <taxon>Micromonosporaceae</taxon>
        <taxon>Paractinoplanes</taxon>
    </lineage>
</organism>
<dbReference type="AlphaFoldDB" id="A0A919MIK2"/>
<dbReference type="RefSeq" id="WP_203820206.1">
    <property type="nucleotide sequence ID" value="NZ_BAAABP010000002.1"/>
</dbReference>
<evidence type="ECO:0000313" key="2">
    <source>
        <dbReference type="EMBL" id="GIE13770.1"/>
    </source>
</evidence>
<evidence type="ECO:0000256" key="1">
    <source>
        <dbReference type="SAM" id="SignalP"/>
    </source>
</evidence>
<gene>
    <name evidence="2" type="ORF">Afe05nite_56100</name>
</gene>
<evidence type="ECO:0000313" key="3">
    <source>
        <dbReference type="Proteomes" id="UP000598174"/>
    </source>
</evidence>
<feature type="signal peptide" evidence="1">
    <location>
        <begin position="1"/>
        <end position="20"/>
    </location>
</feature>
<dbReference type="Proteomes" id="UP000598174">
    <property type="component" value="Unassembled WGS sequence"/>
</dbReference>
<name>A0A919MIK2_9ACTN</name>
<dbReference type="EMBL" id="BOMM01000050">
    <property type="protein sequence ID" value="GIE13770.1"/>
    <property type="molecule type" value="Genomic_DNA"/>
</dbReference>
<feature type="chain" id="PRO_5038627008" evidence="1">
    <location>
        <begin position="21"/>
        <end position="131"/>
    </location>
</feature>
<comment type="caution">
    <text evidence="2">The sequence shown here is derived from an EMBL/GenBank/DDBJ whole genome shotgun (WGS) entry which is preliminary data.</text>
</comment>
<accession>A0A919MIK2</accession>
<keyword evidence="3" id="KW-1185">Reference proteome</keyword>
<proteinExistence type="predicted"/>
<protein>
    <submittedName>
        <fullName evidence="2">Uncharacterized protein</fullName>
    </submittedName>
</protein>